<dbReference type="Gene3D" id="3.30.1240.10">
    <property type="match status" value="1"/>
</dbReference>
<dbReference type="AlphaFoldDB" id="A0A507SKX1"/>
<evidence type="ECO:0000256" key="1">
    <source>
        <dbReference type="ARBA" id="ARBA00001946"/>
    </source>
</evidence>
<dbReference type="InterPro" id="IPR006379">
    <property type="entry name" value="HAD-SF_hydro_IIB"/>
</dbReference>
<dbReference type="NCBIfam" id="TIGR00099">
    <property type="entry name" value="Cof-subfamily"/>
    <property type="match status" value="1"/>
</dbReference>
<dbReference type="InterPro" id="IPR000150">
    <property type="entry name" value="Cof"/>
</dbReference>
<organism evidence="3 4">
    <name type="scientific">Mycoplasmopsis mucosicanis</name>
    <dbReference type="NCBI Taxonomy" id="458208"/>
    <lineage>
        <taxon>Bacteria</taxon>
        <taxon>Bacillati</taxon>
        <taxon>Mycoplasmatota</taxon>
        <taxon>Mycoplasmoidales</taxon>
        <taxon>Metamycoplasmataceae</taxon>
        <taxon>Mycoplasmopsis</taxon>
    </lineage>
</organism>
<evidence type="ECO:0000313" key="4">
    <source>
        <dbReference type="Proteomes" id="UP000320801"/>
    </source>
</evidence>
<dbReference type="NCBIfam" id="TIGR01484">
    <property type="entry name" value="HAD-SF-IIB"/>
    <property type="match status" value="1"/>
</dbReference>
<evidence type="ECO:0000256" key="2">
    <source>
        <dbReference type="ARBA" id="ARBA00034778"/>
    </source>
</evidence>
<keyword evidence="3" id="KW-0378">Hydrolase</keyword>
<dbReference type="Proteomes" id="UP000320801">
    <property type="component" value="Unassembled WGS sequence"/>
</dbReference>
<comment type="cofactor">
    <cofactor evidence="1">
        <name>Mg(2+)</name>
        <dbReference type="ChEBI" id="CHEBI:18420"/>
    </cofactor>
</comment>
<keyword evidence="4" id="KW-1185">Reference proteome</keyword>
<protein>
    <submittedName>
        <fullName evidence="3">Cof-type HAD-IIB family hydrolase</fullName>
    </submittedName>
</protein>
<comment type="similarity">
    <text evidence="2">Belongs to the HAD-like hydrolase superfamily. Cof family.</text>
</comment>
<dbReference type="SUPFAM" id="SSF56784">
    <property type="entry name" value="HAD-like"/>
    <property type="match status" value="1"/>
</dbReference>
<sequence>MQQFKRIVFSDADGTIYEFPDHKLSLNTQKSVLDAKKEGVEFVVVTGNPLFEKMTKLAHNLESNYIITSNGAEIYDLVNKKHLFSCAIDDNELHKIVEIVKQNNAGLMWNNFEHFGLINLDKSTQDFYCYFNDFNDYKIDEKYLNSVLKVEITSPIDNLQTIYDSIAKLNLNINIIKMSNYIEITHKNASKEHAVEWMCKNIFNVELSNVMAIGDNFNDLKMLKSIGFGYIMDNAPAELKKEVNLYACSVEQNGLGEAINDYIYRTRLLKEKADIAKKIYDREQKLKAKYNY</sequence>
<gene>
    <name evidence="3" type="ORF">E1I18_01670</name>
</gene>
<dbReference type="Gene3D" id="3.40.50.1000">
    <property type="entry name" value="HAD superfamily/HAD-like"/>
    <property type="match status" value="1"/>
</dbReference>
<dbReference type="InterPro" id="IPR036412">
    <property type="entry name" value="HAD-like_sf"/>
</dbReference>
<comment type="caution">
    <text evidence="3">The sequence shown here is derived from an EMBL/GenBank/DDBJ whole genome shotgun (WGS) entry which is preliminary data.</text>
</comment>
<evidence type="ECO:0000313" key="3">
    <source>
        <dbReference type="EMBL" id="TQC51596.1"/>
    </source>
</evidence>
<name>A0A507SKX1_9BACT</name>
<dbReference type="EMBL" id="SMDN01000005">
    <property type="protein sequence ID" value="TQC51596.1"/>
    <property type="molecule type" value="Genomic_DNA"/>
</dbReference>
<proteinExistence type="inferred from homology"/>
<dbReference type="GO" id="GO:0016791">
    <property type="term" value="F:phosphatase activity"/>
    <property type="evidence" value="ECO:0007669"/>
    <property type="project" value="TreeGrafter"/>
</dbReference>
<reference evidence="3 4" key="1">
    <citation type="submission" date="2019-03" db="EMBL/GenBank/DDBJ databases">
        <title>Characterization of a novel Mycoplasma cynos real-time PCR assay.</title>
        <authorList>
            <person name="Tallmadge R.L."/>
            <person name="Mitchell P.K."/>
            <person name="Goodman L."/>
        </authorList>
    </citation>
    <scope>NUCLEOTIDE SEQUENCE [LARGE SCALE GENOMIC DNA]</scope>
    <source>
        <strain evidence="3 4">1642</strain>
    </source>
</reference>
<dbReference type="GO" id="GO:0000287">
    <property type="term" value="F:magnesium ion binding"/>
    <property type="evidence" value="ECO:0007669"/>
    <property type="project" value="TreeGrafter"/>
</dbReference>
<dbReference type="OrthoDB" id="9810101at2"/>
<dbReference type="RefSeq" id="WP_141483869.1">
    <property type="nucleotide sequence ID" value="NZ_SMDN01000005.1"/>
</dbReference>
<dbReference type="InterPro" id="IPR023214">
    <property type="entry name" value="HAD_sf"/>
</dbReference>
<dbReference type="Pfam" id="PF08282">
    <property type="entry name" value="Hydrolase_3"/>
    <property type="match status" value="1"/>
</dbReference>
<dbReference type="PANTHER" id="PTHR10000">
    <property type="entry name" value="PHOSPHOSERINE PHOSPHATASE"/>
    <property type="match status" value="1"/>
</dbReference>
<dbReference type="GO" id="GO:0005829">
    <property type="term" value="C:cytosol"/>
    <property type="evidence" value="ECO:0007669"/>
    <property type="project" value="TreeGrafter"/>
</dbReference>
<dbReference type="PANTHER" id="PTHR10000:SF8">
    <property type="entry name" value="HAD SUPERFAMILY HYDROLASE-LIKE, TYPE 3"/>
    <property type="match status" value="1"/>
</dbReference>
<accession>A0A507SKX1</accession>